<comment type="caution">
    <text evidence="1">The sequence shown here is derived from an EMBL/GenBank/DDBJ whole genome shotgun (WGS) entry which is preliminary data.</text>
</comment>
<organism evidence="1 2">
    <name type="scientific">Planococcus salinus</name>
    <dbReference type="NCBI Taxonomy" id="1848460"/>
    <lineage>
        <taxon>Bacteria</taxon>
        <taxon>Bacillati</taxon>
        <taxon>Bacillota</taxon>
        <taxon>Bacilli</taxon>
        <taxon>Bacillales</taxon>
        <taxon>Caryophanaceae</taxon>
        <taxon>Planococcus</taxon>
    </lineage>
</organism>
<dbReference type="RefSeq" id="WP_123164115.1">
    <property type="nucleotide sequence ID" value="NZ_RIAX01000002.1"/>
</dbReference>
<dbReference type="EMBL" id="RIAX01000002">
    <property type="protein sequence ID" value="RNF40414.1"/>
    <property type="molecule type" value="Genomic_DNA"/>
</dbReference>
<reference evidence="1 2" key="1">
    <citation type="journal article" date="2018" name="Int. J. Syst. Evol. Microbiol.">
        <title>Planococcus salinus sp. nov., a moderately halophilic bacterium isolated from a saline-alkali soil.</title>
        <authorList>
            <person name="Gan L."/>
        </authorList>
    </citation>
    <scope>NUCLEOTIDE SEQUENCE [LARGE SCALE GENOMIC DNA]</scope>
    <source>
        <strain evidence="1 2">LCB217</strain>
    </source>
</reference>
<keyword evidence="2" id="KW-1185">Reference proteome</keyword>
<accession>A0A3M8PB40</accession>
<evidence type="ECO:0000313" key="2">
    <source>
        <dbReference type="Proteomes" id="UP000275473"/>
    </source>
</evidence>
<proteinExistence type="predicted"/>
<dbReference type="Proteomes" id="UP000275473">
    <property type="component" value="Unassembled WGS sequence"/>
</dbReference>
<dbReference type="AlphaFoldDB" id="A0A3M8PB40"/>
<name>A0A3M8PB40_9BACL</name>
<sequence length="59" mass="7097">MVEEKGLATALFLMKNLIFFQSREEEQAAPFFIENHKIKWHKALNVLNYIRKILKKQFC</sequence>
<evidence type="ECO:0000313" key="1">
    <source>
        <dbReference type="EMBL" id="RNF40414.1"/>
    </source>
</evidence>
<protein>
    <submittedName>
        <fullName evidence="1">Uncharacterized protein</fullName>
    </submittedName>
</protein>
<gene>
    <name evidence="1" type="ORF">EEX84_03025</name>
</gene>